<gene>
    <name evidence="1" type="ORF">COY52_11820</name>
</gene>
<dbReference type="Pfam" id="PF22263">
    <property type="entry name" value="DUF6951"/>
    <property type="match status" value="1"/>
</dbReference>
<sequence length="110" mass="11981">MAKVKTNIEAGVCGFKTEVTANSEDTQNVSFNIVTDCEKIGKLAKELTEVDAYNEIKEGFEGKLYGIIRKNLTGCCSGCAVPVGIFKTMQVAANLALLKDITIKMKKEEQ</sequence>
<evidence type="ECO:0000313" key="1">
    <source>
        <dbReference type="EMBL" id="PIZ14636.1"/>
    </source>
</evidence>
<reference evidence="2" key="1">
    <citation type="submission" date="2017-09" db="EMBL/GenBank/DDBJ databases">
        <title>Depth-based differentiation of microbial function through sediment-hosted aquifers and enrichment of novel symbionts in the deep terrestrial subsurface.</title>
        <authorList>
            <person name="Probst A.J."/>
            <person name="Ladd B."/>
            <person name="Jarett J.K."/>
            <person name="Geller-Mcgrath D.E."/>
            <person name="Sieber C.M.K."/>
            <person name="Emerson J.B."/>
            <person name="Anantharaman K."/>
            <person name="Thomas B.C."/>
            <person name="Malmstrom R."/>
            <person name="Stieglmeier M."/>
            <person name="Klingl A."/>
            <person name="Woyke T."/>
            <person name="Ryan C.M."/>
            <person name="Banfield J.F."/>
        </authorList>
    </citation>
    <scope>NUCLEOTIDE SEQUENCE [LARGE SCALE GENOMIC DNA]</scope>
</reference>
<organism evidence="1 2">
    <name type="scientific">Candidatus Desantisbacteria bacterium CG_4_10_14_0_8_um_filter_48_22</name>
    <dbReference type="NCBI Taxonomy" id="1974543"/>
    <lineage>
        <taxon>Bacteria</taxon>
        <taxon>Candidatus Desantisiibacteriota</taxon>
    </lineage>
</organism>
<dbReference type="AlphaFoldDB" id="A0A2M7S514"/>
<dbReference type="InterPro" id="IPR054227">
    <property type="entry name" value="DUF6951"/>
</dbReference>
<dbReference type="Proteomes" id="UP000229307">
    <property type="component" value="Unassembled WGS sequence"/>
</dbReference>
<protein>
    <submittedName>
        <fullName evidence="1">Uncharacterized protein</fullName>
    </submittedName>
</protein>
<accession>A0A2M7S514</accession>
<dbReference type="EMBL" id="PFMR01000322">
    <property type="protein sequence ID" value="PIZ14636.1"/>
    <property type="molecule type" value="Genomic_DNA"/>
</dbReference>
<comment type="caution">
    <text evidence="1">The sequence shown here is derived from an EMBL/GenBank/DDBJ whole genome shotgun (WGS) entry which is preliminary data.</text>
</comment>
<name>A0A2M7S514_9BACT</name>
<evidence type="ECO:0000313" key="2">
    <source>
        <dbReference type="Proteomes" id="UP000229307"/>
    </source>
</evidence>
<proteinExistence type="predicted"/>